<dbReference type="Pfam" id="PF20508">
    <property type="entry name" value="DUF6734"/>
    <property type="match status" value="1"/>
</dbReference>
<comment type="caution">
    <text evidence="2">The sequence shown here is derived from an EMBL/GenBank/DDBJ whole genome shotgun (WGS) entry which is preliminary data.</text>
</comment>
<reference evidence="2 3" key="1">
    <citation type="submission" date="2021-01" db="EMBL/GenBank/DDBJ databases">
        <title>Genome sequencing of Joostella atrarenae M1-2 (= KCTC 23194).</title>
        <authorList>
            <person name="Zakaria M.R."/>
            <person name="Lam M.Q."/>
            <person name="Chong C.S."/>
        </authorList>
    </citation>
    <scope>NUCLEOTIDE SEQUENCE [LARGE SCALE GENOMIC DNA]</scope>
    <source>
        <strain evidence="2 3">M1-2</strain>
    </source>
</reference>
<dbReference type="EMBL" id="JAETXX010000016">
    <property type="protein sequence ID" value="MCF8716355.1"/>
    <property type="molecule type" value="Genomic_DNA"/>
</dbReference>
<evidence type="ECO:0000259" key="1">
    <source>
        <dbReference type="Pfam" id="PF20508"/>
    </source>
</evidence>
<sequence length="294" mass="34982">MKIIHSFWSKPSSEVNFLTEKFNGGWKHHKYFCMSWALSCLTFQKQYGEIELITDIAGKKILIDKLNLPYSNVRLDLEDLKNYPKELWAIGKIYSYMLQEEPFIHVDNDIYIWGKLGSEYENAELVGQNLDLYEGHYHFAMNHLKELDFSFPHELVEDFKIQKKFKATNAGIIGGNNLDFFREFGDRSFWFIKKNLDKMNKTLIGSSYALIYEQYFFSVLARLYKTPIKHYISYEKDNNIALNNFMRKYDEKKYVHLYGTTKSTFEACRELELNLLVDFPTYHERIIKYLNNGE</sequence>
<proteinExistence type="predicted"/>
<dbReference type="RefSeq" id="WP_236960700.1">
    <property type="nucleotide sequence ID" value="NZ_JAETXX010000016.1"/>
</dbReference>
<dbReference type="Proteomes" id="UP000829517">
    <property type="component" value="Unassembled WGS sequence"/>
</dbReference>
<keyword evidence="3" id="KW-1185">Reference proteome</keyword>
<evidence type="ECO:0000313" key="3">
    <source>
        <dbReference type="Proteomes" id="UP000829517"/>
    </source>
</evidence>
<feature type="domain" description="DUF6734" evidence="1">
    <location>
        <begin position="1"/>
        <end position="288"/>
    </location>
</feature>
<protein>
    <recommendedName>
        <fullName evidence="1">DUF6734 domain-containing protein</fullName>
    </recommendedName>
</protein>
<organism evidence="2 3">
    <name type="scientific">Joostella atrarenae</name>
    <dbReference type="NCBI Taxonomy" id="679257"/>
    <lineage>
        <taxon>Bacteria</taxon>
        <taxon>Pseudomonadati</taxon>
        <taxon>Bacteroidota</taxon>
        <taxon>Flavobacteriia</taxon>
        <taxon>Flavobacteriales</taxon>
        <taxon>Flavobacteriaceae</taxon>
        <taxon>Joostella</taxon>
    </lineage>
</organism>
<accession>A0ABS9J7H4</accession>
<gene>
    <name evidence="2" type="ORF">JM658_16110</name>
</gene>
<evidence type="ECO:0000313" key="2">
    <source>
        <dbReference type="EMBL" id="MCF8716355.1"/>
    </source>
</evidence>
<name>A0ABS9J7H4_9FLAO</name>
<dbReference type="InterPro" id="IPR046621">
    <property type="entry name" value="DUF6734"/>
</dbReference>